<name>A0A448X3G7_9PLAT</name>
<feature type="compositionally biased region" description="Polar residues" evidence="1">
    <location>
        <begin position="101"/>
        <end position="114"/>
    </location>
</feature>
<dbReference type="EMBL" id="CAAALY010083036">
    <property type="protein sequence ID" value="VEL26833.1"/>
    <property type="molecule type" value="Genomic_DNA"/>
</dbReference>
<proteinExistence type="predicted"/>
<dbReference type="Proteomes" id="UP000784294">
    <property type="component" value="Unassembled WGS sequence"/>
</dbReference>
<evidence type="ECO:0000256" key="1">
    <source>
        <dbReference type="SAM" id="MobiDB-lite"/>
    </source>
</evidence>
<feature type="region of interest" description="Disordered" evidence="1">
    <location>
        <begin position="179"/>
        <end position="206"/>
    </location>
</feature>
<organism evidence="2 3">
    <name type="scientific">Protopolystoma xenopodis</name>
    <dbReference type="NCBI Taxonomy" id="117903"/>
    <lineage>
        <taxon>Eukaryota</taxon>
        <taxon>Metazoa</taxon>
        <taxon>Spiralia</taxon>
        <taxon>Lophotrochozoa</taxon>
        <taxon>Platyhelminthes</taxon>
        <taxon>Monogenea</taxon>
        <taxon>Polyopisthocotylea</taxon>
        <taxon>Polystomatidea</taxon>
        <taxon>Polystomatidae</taxon>
        <taxon>Protopolystoma</taxon>
    </lineage>
</organism>
<feature type="compositionally biased region" description="Polar residues" evidence="1">
    <location>
        <begin position="147"/>
        <end position="157"/>
    </location>
</feature>
<sequence length="206" mass="21680">MTAATQNSITTAPNASSQEPPAVALASCMRIAVVAAKAAAAAATAVATAAAGSKRGALHFASSARNIEQLVPADLLQSESFDVNVLDLDLALAMQDRESGSLESGSRPASLSTISEEEVPPPGLQVDLGSSEHCSEGTSGKPLGTKGPSSRESQQLMSPAHRYWPGSIQQYRYEHHYHHHLHSQGQRQPPSTYPKDKIDQVSLATS</sequence>
<reference evidence="2" key="1">
    <citation type="submission" date="2018-11" db="EMBL/GenBank/DDBJ databases">
        <authorList>
            <consortium name="Pathogen Informatics"/>
        </authorList>
    </citation>
    <scope>NUCLEOTIDE SEQUENCE</scope>
</reference>
<gene>
    <name evidence="2" type="ORF">PXEA_LOCUS20273</name>
</gene>
<comment type="caution">
    <text evidence="2">The sequence shown here is derived from an EMBL/GenBank/DDBJ whole genome shotgun (WGS) entry which is preliminary data.</text>
</comment>
<feature type="region of interest" description="Disordered" evidence="1">
    <location>
        <begin position="1"/>
        <end position="20"/>
    </location>
</feature>
<keyword evidence="3" id="KW-1185">Reference proteome</keyword>
<protein>
    <submittedName>
        <fullName evidence="2">Uncharacterized protein</fullName>
    </submittedName>
</protein>
<feature type="region of interest" description="Disordered" evidence="1">
    <location>
        <begin position="97"/>
        <end position="157"/>
    </location>
</feature>
<dbReference type="AlphaFoldDB" id="A0A448X3G7"/>
<accession>A0A448X3G7</accession>
<feature type="compositionally biased region" description="Polar residues" evidence="1">
    <location>
        <begin position="1"/>
        <end position="19"/>
    </location>
</feature>
<evidence type="ECO:0000313" key="3">
    <source>
        <dbReference type="Proteomes" id="UP000784294"/>
    </source>
</evidence>
<evidence type="ECO:0000313" key="2">
    <source>
        <dbReference type="EMBL" id="VEL26833.1"/>
    </source>
</evidence>